<protein>
    <submittedName>
        <fullName evidence="4">HAD family hydrolase</fullName>
        <ecNumber evidence="4">3.1.3.-</ecNumber>
    </submittedName>
</protein>
<sequence>MSERKAGAEAAGKVPSGNLALFDLDHTLVPFDSGMAWIRFLIRRGFLPADAEERHLAFCRLYVAGTLDIHAMHRSNMQPLLPVPRATLAQWQREFEIEMAPCIPAPSMAAVERHRANGDLCAIVTATTRLIAEPIARLFGIDELVATRPATVDGSPDAAFTGEIDGEPCFRHHKLSRVNEWLAARPGGSRTSLAEFGRSWFYSDSISDLPLLAAVSDPIAVCPDDRLRAHALQSGWPVLDWACASAGC</sequence>
<dbReference type="GO" id="GO:0016787">
    <property type="term" value="F:hydrolase activity"/>
    <property type="evidence" value="ECO:0007669"/>
    <property type="project" value="UniProtKB-KW"/>
</dbReference>
<dbReference type="EC" id="3.1.3.-" evidence="4"/>
<evidence type="ECO:0000313" key="4">
    <source>
        <dbReference type="EMBL" id="MEJ8822837.1"/>
    </source>
</evidence>
<gene>
    <name evidence="4" type="ORF">WKW80_12475</name>
</gene>
<dbReference type="EMBL" id="JBBKZV010000006">
    <property type="protein sequence ID" value="MEJ8822837.1"/>
    <property type="molecule type" value="Genomic_DNA"/>
</dbReference>
<keyword evidence="5" id="KW-1185">Reference proteome</keyword>
<dbReference type="RefSeq" id="WP_340363883.1">
    <property type="nucleotide sequence ID" value="NZ_JBBKZV010000006.1"/>
</dbReference>
<dbReference type="NCBIfam" id="TIGR01488">
    <property type="entry name" value="HAD-SF-IB"/>
    <property type="match status" value="1"/>
</dbReference>
<dbReference type="NCBIfam" id="TIGR01490">
    <property type="entry name" value="HAD-SF-IB-hyp1"/>
    <property type="match status" value="1"/>
</dbReference>
<comment type="caution">
    <text evidence="4">The sequence shown here is derived from an EMBL/GenBank/DDBJ whole genome shotgun (WGS) entry which is preliminary data.</text>
</comment>
<keyword evidence="2 4" id="KW-0378">Hydrolase</keyword>
<dbReference type="InterPro" id="IPR023214">
    <property type="entry name" value="HAD_sf"/>
</dbReference>
<dbReference type="PANTHER" id="PTHR43344:SF13">
    <property type="entry name" value="PHOSPHATASE RV3661-RELATED"/>
    <property type="match status" value="1"/>
</dbReference>
<evidence type="ECO:0000313" key="5">
    <source>
        <dbReference type="Proteomes" id="UP001363010"/>
    </source>
</evidence>
<dbReference type="SUPFAM" id="SSF56784">
    <property type="entry name" value="HAD-like"/>
    <property type="match status" value="1"/>
</dbReference>
<dbReference type="Gene3D" id="1.20.1440.100">
    <property type="entry name" value="SG protein - dephosphorylation function"/>
    <property type="match status" value="1"/>
</dbReference>
<dbReference type="PANTHER" id="PTHR43344">
    <property type="entry name" value="PHOSPHOSERINE PHOSPHATASE"/>
    <property type="match status" value="1"/>
</dbReference>
<proteinExistence type="predicted"/>
<dbReference type="InterPro" id="IPR006385">
    <property type="entry name" value="HAD_hydro_SerB1"/>
</dbReference>
<evidence type="ECO:0000256" key="1">
    <source>
        <dbReference type="ARBA" id="ARBA00022723"/>
    </source>
</evidence>
<evidence type="ECO:0000256" key="3">
    <source>
        <dbReference type="ARBA" id="ARBA00022842"/>
    </source>
</evidence>
<organism evidence="4 5">
    <name type="scientific">Variovorax humicola</name>
    <dbReference type="NCBI Taxonomy" id="1769758"/>
    <lineage>
        <taxon>Bacteria</taxon>
        <taxon>Pseudomonadati</taxon>
        <taxon>Pseudomonadota</taxon>
        <taxon>Betaproteobacteria</taxon>
        <taxon>Burkholderiales</taxon>
        <taxon>Comamonadaceae</taxon>
        <taxon>Variovorax</taxon>
    </lineage>
</organism>
<name>A0ABU8VYE8_9BURK</name>
<dbReference type="Pfam" id="PF12710">
    <property type="entry name" value="HAD"/>
    <property type="match status" value="1"/>
</dbReference>
<keyword evidence="1" id="KW-0479">Metal-binding</keyword>
<dbReference type="CDD" id="cd02612">
    <property type="entry name" value="HAD_PGPPase"/>
    <property type="match status" value="1"/>
</dbReference>
<dbReference type="Gene3D" id="3.40.50.1000">
    <property type="entry name" value="HAD superfamily/HAD-like"/>
    <property type="match status" value="1"/>
</dbReference>
<dbReference type="Proteomes" id="UP001363010">
    <property type="component" value="Unassembled WGS sequence"/>
</dbReference>
<keyword evidence="3" id="KW-0460">Magnesium</keyword>
<reference evidence="4 5" key="1">
    <citation type="submission" date="2024-03" db="EMBL/GenBank/DDBJ databases">
        <title>Novel species of the genus Variovorax.</title>
        <authorList>
            <person name="Liu Q."/>
            <person name="Xin Y.-H."/>
        </authorList>
    </citation>
    <scope>NUCLEOTIDE SEQUENCE [LARGE SCALE GENOMIC DNA]</scope>
    <source>
        <strain evidence="4 5">KACC 18501</strain>
    </source>
</reference>
<dbReference type="InterPro" id="IPR050582">
    <property type="entry name" value="HAD-like_SerB"/>
</dbReference>
<evidence type="ECO:0000256" key="2">
    <source>
        <dbReference type="ARBA" id="ARBA00022801"/>
    </source>
</evidence>
<accession>A0ABU8VYE8</accession>
<dbReference type="InterPro" id="IPR036412">
    <property type="entry name" value="HAD-like_sf"/>
</dbReference>